<dbReference type="Pfam" id="PF10234">
    <property type="entry name" value="Cluap1"/>
    <property type="match status" value="1"/>
</dbReference>
<dbReference type="PANTHER" id="PTHR21547:SF0">
    <property type="entry name" value="CLUSTERIN-ASSOCIATED PROTEIN 1"/>
    <property type="match status" value="1"/>
</dbReference>
<comment type="subcellular location">
    <subcellularLocation>
        <location evidence="1">Cell projection</location>
        <location evidence="1">Cilium</location>
    </subcellularLocation>
</comment>
<evidence type="ECO:0000313" key="8">
    <source>
        <dbReference type="Proteomes" id="UP001381693"/>
    </source>
</evidence>
<organism evidence="7 8">
    <name type="scientific">Halocaridina rubra</name>
    <name type="common">Hawaiian red shrimp</name>
    <dbReference type="NCBI Taxonomy" id="373956"/>
    <lineage>
        <taxon>Eukaryota</taxon>
        <taxon>Metazoa</taxon>
        <taxon>Ecdysozoa</taxon>
        <taxon>Arthropoda</taxon>
        <taxon>Crustacea</taxon>
        <taxon>Multicrustacea</taxon>
        <taxon>Malacostraca</taxon>
        <taxon>Eumalacostraca</taxon>
        <taxon>Eucarida</taxon>
        <taxon>Decapoda</taxon>
        <taxon>Pleocyemata</taxon>
        <taxon>Caridea</taxon>
        <taxon>Atyoidea</taxon>
        <taxon>Atyidae</taxon>
        <taxon>Halocaridina</taxon>
    </lineage>
</organism>
<reference evidence="7 8" key="1">
    <citation type="submission" date="2023-11" db="EMBL/GenBank/DDBJ databases">
        <title>Halocaridina rubra genome assembly.</title>
        <authorList>
            <person name="Smith C."/>
        </authorList>
    </citation>
    <scope>NUCLEOTIDE SEQUENCE [LARGE SCALE GENOMIC DNA]</scope>
    <source>
        <strain evidence="7">EP-1</strain>
        <tissue evidence="7">Whole</tissue>
    </source>
</reference>
<dbReference type="AlphaFoldDB" id="A0AAN8WEZ7"/>
<evidence type="ECO:0000256" key="6">
    <source>
        <dbReference type="ARBA" id="ARBA00023273"/>
    </source>
</evidence>
<dbReference type="GO" id="GO:0005815">
    <property type="term" value="C:microtubule organizing center"/>
    <property type="evidence" value="ECO:0007669"/>
    <property type="project" value="TreeGrafter"/>
</dbReference>
<protein>
    <submittedName>
        <fullName evidence="7">Clusterin-associated protein 1</fullName>
    </submittedName>
</protein>
<dbReference type="Proteomes" id="UP001381693">
    <property type="component" value="Unassembled WGS sequence"/>
</dbReference>
<evidence type="ECO:0000256" key="2">
    <source>
        <dbReference type="ARBA" id="ARBA00008340"/>
    </source>
</evidence>
<evidence type="ECO:0000256" key="1">
    <source>
        <dbReference type="ARBA" id="ARBA00004138"/>
    </source>
</evidence>
<dbReference type="EMBL" id="JAXCGZ010020884">
    <property type="protein sequence ID" value="KAK7063299.1"/>
    <property type="molecule type" value="Genomic_DNA"/>
</dbReference>
<proteinExistence type="inferred from homology"/>
<keyword evidence="6" id="KW-0966">Cell projection</keyword>
<keyword evidence="5" id="KW-0969">Cilium</keyword>
<evidence type="ECO:0000256" key="3">
    <source>
        <dbReference type="ARBA" id="ARBA00022794"/>
    </source>
</evidence>
<accession>A0AAN8WEZ7</accession>
<dbReference type="GO" id="GO:0005929">
    <property type="term" value="C:cilium"/>
    <property type="evidence" value="ECO:0007669"/>
    <property type="project" value="UniProtKB-SubCell"/>
</dbReference>
<dbReference type="PANTHER" id="PTHR21547">
    <property type="entry name" value="CLUSTERIN ASSOCIATED PROTEIN 1"/>
    <property type="match status" value="1"/>
</dbReference>
<keyword evidence="4" id="KW-0175">Coiled coil</keyword>
<comment type="similarity">
    <text evidence="2">Belongs to the CLUAP1 family.</text>
</comment>
<evidence type="ECO:0000256" key="4">
    <source>
        <dbReference type="ARBA" id="ARBA00023054"/>
    </source>
</evidence>
<keyword evidence="3" id="KW-0970">Cilium biogenesis/degradation</keyword>
<evidence type="ECO:0000256" key="5">
    <source>
        <dbReference type="ARBA" id="ARBA00023069"/>
    </source>
</evidence>
<sequence length="237" mass="27095">MSYRELRNFAEILRALGFKRLISVENFRSPNFPLVAEILEWLVKRFDPNADLPTDTDTEQDRVIFIRSVAQFMASKASVRLNTKKLYQSDGYAVQEILKALTLLYAAIQNNNNESNLEDHPETTLNFDVSNKISELKHIRSLASEITSRGATLYDLLRREVDLRDIRTHVISRQLELTDVESGMQAAIRACEDEVKKTQSAIENVGSDEANLEAKIEKKKTGLERGQKRLVTLKKVR</sequence>
<keyword evidence="8" id="KW-1185">Reference proteome</keyword>
<dbReference type="GO" id="GO:0060271">
    <property type="term" value="P:cilium assembly"/>
    <property type="evidence" value="ECO:0007669"/>
    <property type="project" value="TreeGrafter"/>
</dbReference>
<name>A0AAN8WEZ7_HALRR</name>
<comment type="caution">
    <text evidence="7">The sequence shown here is derived from an EMBL/GenBank/DDBJ whole genome shotgun (WGS) entry which is preliminary data.</text>
</comment>
<evidence type="ECO:0000313" key="7">
    <source>
        <dbReference type="EMBL" id="KAK7063299.1"/>
    </source>
</evidence>
<dbReference type="InterPro" id="IPR019366">
    <property type="entry name" value="Clusterin-associated_protein-1"/>
</dbReference>
<gene>
    <name evidence="7" type="primary">CLUAP1_2</name>
    <name evidence="7" type="ORF">SK128_023553</name>
</gene>
<dbReference type="GO" id="GO:0030992">
    <property type="term" value="C:intraciliary transport particle B"/>
    <property type="evidence" value="ECO:0007669"/>
    <property type="project" value="TreeGrafter"/>
</dbReference>